<comment type="caution">
    <text evidence="1">The sequence shown here is derived from an EMBL/GenBank/DDBJ whole genome shotgun (WGS) entry which is preliminary data.</text>
</comment>
<dbReference type="AlphaFoldDB" id="A0A7C3C9H5"/>
<proteinExistence type="predicted"/>
<gene>
    <name evidence="1" type="ORF">ENJ46_05300</name>
</gene>
<sequence length="78" mass="8357">MSKIVFCMPLLLGLSACVTENEAGQKQAVLLAHGESQNADTIPQAQLGDNVIPTAYHIDLKMDPRDDGFTGTVDIDVD</sequence>
<dbReference type="PROSITE" id="PS51257">
    <property type="entry name" value="PROKAR_LIPOPROTEIN"/>
    <property type="match status" value="1"/>
</dbReference>
<accession>A0A7C3C9H5</accession>
<reference evidence="1" key="1">
    <citation type="journal article" date="2020" name="mSystems">
        <title>Genome- and Community-Level Interaction Insights into Carbon Utilization and Element Cycling Functions of Hydrothermarchaeota in Hydrothermal Sediment.</title>
        <authorList>
            <person name="Zhou Z."/>
            <person name="Liu Y."/>
            <person name="Xu W."/>
            <person name="Pan J."/>
            <person name="Luo Z.H."/>
            <person name="Li M."/>
        </authorList>
    </citation>
    <scope>NUCLEOTIDE SEQUENCE [LARGE SCALE GENOMIC DNA]</scope>
    <source>
        <strain evidence="1">HyVt-489</strain>
    </source>
</reference>
<dbReference type="Proteomes" id="UP000886042">
    <property type="component" value="Unassembled WGS sequence"/>
</dbReference>
<evidence type="ECO:0000313" key="1">
    <source>
        <dbReference type="EMBL" id="HFB55321.1"/>
    </source>
</evidence>
<dbReference type="EMBL" id="DRMN01000347">
    <property type="protein sequence ID" value="HFB55321.1"/>
    <property type="molecule type" value="Genomic_DNA"/>
</dbReference>
<organism evidence="1">
    <name type="scientific">Hellea balneolensis</name>
    <dbReference type="NCBI Taxonomy" id="287478"/>
    <lineage>
        <taxon>Bacteria</taxon>
        <taxon>Pseudomonadati</taxon>
        <taxon>Pseudomonadota</taxon>
        <taxon>Alphaproteobacteria</taxon>
        <taxon>Maricaulales</taxon>
        <taxon>Robiginitomaculaceae</taxon>
        <taxon>Hellea</taxon>
    </lineage>
</organism>
<protein>
    <submittedName>
        <fullName evidence="1">Uncharacterized protein</fullName>
    </submittedName>
</protein>
<name>A0A7C3C9H5_9PROT</name>
<feature type="non-terminal residue" evidence="1">
    <location>
        <position position="78"/>
    </location>
</feature>